<evidence type="ECO:0008006" key="3">
    <source>
        <dbReference type="Google" id="ProtNLM"/>
    </source>
</evidence>
<name>A0A524RMB0_9CHRO</name>
<organism evidence="1 2">
    <name type="scientific">Aphanocapsa feldmannii 277cV</name>
    <dbReference type="NCBI Taxonomy" id="2507553"/>
    <lineage>
        <taxon>Bacteria</taxon>
        <taxon>Bacillati</taxon>
        <taxon>Cyanobacteriota</taxon>
        <taxon>Cyanophyceae</taxon>
        <taxon>Oscillatoriophycideae</taxon>
        <taxon>Chroococcales</taxon>
        <taxon>Microcystaceae</taxon>
        <taxon>Aphanocapsa</taxon>
    </lineage>
</organism>
<dbReference type="Proteomes" id="UP000317990">
    <property type="component" value="Unassembled WGS sequence"/>
</dbReference>
<dbReference type="AlphaFoldDB" id="A0A524RMB0"/>
<evidence type="ECO:0000313" key="1">
    <source>
        <dbReference type="EMBL" id="TGG91579.1"/>
    </source>
</evidence>
<comment type="caution">
    <text evidence="1">The sequence shown here is derived from an EMBL/GenBank/DDBJ whole genome shotgun (WGS) entry which is preliminary data.</text>
</comment>
<accession>A0A524RMB0</accession>
<protein>
    <recommendedName>
        <fullName evidence="3">Autotransporter outer membrane beta-barrel domain-containing protein</fullName>
    </recommendedName>
</protein>
<gene>
    <name evidence="1" type="ORF">ERJ67_07830</name>
</gene>
<evidence type="ECO:0000313" key="2">
    <source>
        <dbReference type="Proteomes" id="UP000317990"/>
    </source>
</evidence>
<sequence>MSSSLTAIYPYLHGQLSSNLELWAIGGIGFGDVENEREHVDGDADQGDLHMRLLSLGLRRPLSQLGAIDLSLTSDAGFVSLSTEGDGSLDAAEASIGRFRLGLELSRPFTSGAEPFAQLHGRYDSGDGPTGAAGELVLGLRYGGERLDLEMRGNYLSSAAEFEQWGANARFDYGPAGDGTGLNLSVATQLGAAENGGSFLQGHTMGLTAPAIASAPSEIMPAELSSEIGYGLAMEWLPGSLTPNLGYDHSGHGTSRTRVGLTYALSSDLNRDVELRLDLVRIKRRQAGPDHSIELGTNLRF</sequence>
<proteinExistence type="predicted"/>
<dbReference type="EMBL" id="SRMO01000076">
    <property type="protein sequence ID" value="TGG91579.1"/>
    <property type="molecule type" value="Genomic_DNA"/>
</dbReference>
<reference evidence="1 2" key="1">
    <citation type="journal article" date="2019" name="mSystems">
        <title>Life at home and on the roam: Genomic adaptions reflect the dual lifestyle of an intracellular, facultative symbiont.</title>
        <authorList>
            <person name="Burgsdorf I."/>
        </authorList>
    </citation>
    <scope>NUCLEOTIDE SEQUENCE [LARGE SCALE GENOMIC DNA]</scope>
    <source>
        <strain evidence="1">277cV</strain>
    </source>
</reference>